<comment type="subcellular location">
    <subcellularLocation>
        <location evidence="1">Cell membrane</location>
        <topology evidence="1">Multi-pass membrane protein</topology>
    </subcellularLocation>
</comment>
<evidence type="ECO:0000313" key="9">
    <source>
        <dbReference type="Proteomes" id="UP000254326"/>
    </source>
</evidence>
<keyword evidence="4 6" id="KW-1133">Transmembrane helix</keyword>
<keyword evidence="5 6" id="KW-0472">Membrane</keyword>
<dbReference type="EMBL" id="QKRA01000001">
    <property type="protein sequence ID" value="RDL46093.1"/>
    <property type="molecule type" value="Genomic_DNA"/>
</dbReference>
<dbReference type="Pfam" id="PF00482">
    <property type="entry name" value="T2SSF"/>
    <property type="match status" value="1"/>
</dbReference>
<accession>A0A370UE86</accession>
<feature type="transmembrane region" description="Helical" evidence="6">
    <location>
        <begin position="306"/>
        <end position="332"/>
    </location>
</feature>
<feature type="transmembrane region" description="Helical" evidence="6">
    <location>
        <begin position="172"/>
        <end position="194"/>
    </location>
</feature>
<evidence type="ECO:0000256" key="4">
    <source>
        <dbReference type="ARBA" id="ARBA00022989"/>
    </source>
</evidence>
<dbReference type="AlphaFoldDB" id="A0A370UE86"/>
<gene>
    <name evidence="8" type="ORF">DN730_03380</name>
</gene>
<organism evidence="8 9">
    <name type="scientific">Marinomonas piezotolerans</name>
    <dbReference type="NCBI Taxonomy" id="2213058"/>
    <lineage>
        <taxon>Bacteria</taxon>
        <taxon>Pseudomonadati</taxon>
        <taxon>Pseudomonadota</taxon>
        <taxon>Gammaproteobacteria</taxon>
        <taxon>Oceanospirillales</taxon>
        <taxon>Oceanospirillaceae</taxon>
        <taxon>Marinomonas</taxon>
    </lineage>
</organism>
<keyword evidence="3 6" id="KW-0812">Transmembrane</keyword>
<keyword evidence="2" id="KW-1003">Cell membrane</keyword>
<protein>
    <recommendedName>
        <fullName evidence="7">Type II secretion system protein GspF domain-containing protein</fullName>
    </recommendedName>
</protein>
<sequence length="342" mass="38877">MRWYQFGEDEFHIFDNNRSAYQHAVVYRHSFKSIKAHKLTPYRPKEFYELLQNTLHHCDNQHSLQSALLQALGLREKDQRAKIILSQLQNGTSFGQALIPFTPPQLKALFATLRQSTSEGPKIAILKSAAQLLERELALSQQISKSLTYPFLIMQSALLMAFMNAVFNQLHIVNIAILWSSVTILQVATLYFTLKGTISQLITKHITGIRIGSVLTLTLSMLESGESLQNTIELLKNHAHIKDRHSLYKAHLLLKSGYAPENCIPQQWFTSSGEKTINLKQTADIVTPLIKARDDWQRRNQQQINLICKAIPILGIVLSSIFVAYTLIQLYLPLLELSNFAV</sequence>
<reference evidence="8 9" key="1">
    <citation type="submission" date="2018-06" db="EMBL/GenBank/DDBJ databases">
        <title>Marinomonas sp. YLB-05 draft genome sequence.</title>
        <authorList>
            <person name="Yu L."/>
            <person name="Tang X."/>
        </authorList>
    </citation>
    <scope>NUCLEOTIDE SEQUENCE [LARGE SCALE GENOMIC DNA]</scope>
    <source>
        <strain evidence="8 9">YLB-05</strain>
    </source>
</reference>
<evidence type="ECO:0000256" key="2">
    <source>
        <dbReference type="ARBA" id="ARBA00022475"/>
    </source>
</evidence>
<evidence type="ECO:0000259" key="7">
    <source>
        <dbReference type="Pfam" id="PF00482"/>
    </source>
</evidence>
<dbReference type="GO" id="GO:0005886">
    <property type="term" value="C:plasma membrane"/>
    <property type="evidence" value="ECO:0007669"/>
    <property type="project" value="UniProtKB-SubCell"/>
</dbReference>
<dbReference type="Proteomes" id="UP000254326">
    <property type="component" value="Unassembled WGS sequence"/>
</dbReference>
<feature type="domain" description="Type II secretion system protein GspF" evidence="7">
    <location>
        <begin position="79"/>
        <end position="163"/>
    </location>
</feature>
<name>A0A370UE86_9GAMM</name>
<dbReference type="RefSeq" id="WP_115466679.1">
    <property type="nucleotide sequence ID" value="NZ_QKRA01000001.1"/>
</dbReference>
<evidence type="ECO:0000256" key="1">
    <source>
        <dbReference type="ARBA" id="ARBA00004651"/>
    </source>
</evidence>
<evidence type="ECO:0000256" key="6">
    <source>
        <dbReference type="SAM" id="Phobius"/>
    </source>
</evidence>
<dbReference type="InterPro" id="IPR018076">
    <property type="entry name" value="T2SS_GspF_dom"/>
</dbReference>
<proteinExistence type="predicted"/>
<keyword evidence="9" id="KW-1185">Reference proteome</keyword>
<evidence type="ECO:0000313" key="8">
    <source>
        <dbReference type="EMBL" id="RDL46093.1"/>
    </source>
</evidence>
<evidence type="ECO:0000256" key="5">
    <source>
        <dbReference type="ARBA" id="ARBA00023136"/>
    </source>
</evidence>
<evidence type="ECO:0000256" key="3">
    <source>
        <dbReference type="ARBA" id="ARBA00022692"/>
    </source>
</evidence>
<comment type="caution">
    <text evidence="8">The sequence shown here is derived from an EMBL/GenBank/DDBJ whole genome shotgun (WGS) entry which is preliminary data.</text>
</comment>